<dbReference type="SUPFAM" id="SSF53850">
    <property type="entry name" value="Periplasmic binding protein-like II"/>
    <property type="match status" value="1"/>
</dbReference>
<organism evidence="2 3">
    <name type="scientific">Streptomyces tsukubensis</name>
    <dbReference type="NCBI Taxonomy" id="83656"/>
    <lineage>
        <taxon>Bacteria</taxon>
        <taxon>Bacillati</taxon>
        <taxon>Actinomycetota</taxon>
        <taxon>Actinomycetes</taxon>
        <taxon>Kitasatosporales</taxon>
        <taxon>Streptomycetaceae</taxon>
        <taxon>Streptomyces</taxon>
    </lineage>
</organism>
<dbReference type="InterPro" id="IPR006311">
    <property type="entry name" value="TAT_signal"/>
</dbReference>
<keyword evidence="3" id="KW-1185">Reference proteome</keyword>
<dbReference type="InterPro" id="IPR006059">
    <property type="entry name" value="SBP"/>
</dbReference>
<accession>A0A1V4AFU8</accession>
<comment type="caution">
    <text evidence="2">The sequence shown here is derived from an EMBL/GenBank/DDBJ whole genome shotgun (WGS) entry which is preliminary data.</text>
</comment>
<dbReference type="PANTHER" id="PTHR43649:SF14">
    <property type="entry name" value="BLR3389 PROTEIN"/>
    <property type="match status" value="1"/>
</dbReference>
<evidence type="ECO:0000256" key="1">
    <source>
        <dbReference type="SAM" id="SignalP"/>
    </source>
</evidence>
<evidence type="ECO:0000313" key="2">
    <source>
        <dbReference type="EMBL" id="OON82899.1"/>
    </source>
</evidence>
<name>A0A1V4AFU8_9ACTN</name>
<sequence>MPGRSTSRRALLRGALFGASAAALTPALAACGSVAGAVSSDADIQFWHLFSGADGALMQNMIADVEKRVPELRPRSTVLEWGAAYYTKLAMASAGGRAPDVAVMHVSRLAGYAPGGLLDPWDLDLLAEFGVARDELNPKVSALGRYDDKPFAIPLDTHPFVVFYDRDVMDKSGLLDSQGKLIPLENPENFLEAAAKLRKDTGKLGPVVGVFSDTAQAWRLFWGFYSQTGGPFDLSEKKPRVDEDKMAKVIDFIKKLTAPDCRTMDYPAAIAAFTTRRSPFVFSGEWESATYRGSGIDLGAAPLPTLFGRPATQADSHTFVLPHQDDPDPARRRGAHRLVAEILTSSLTWAKAGHVPAYLPVVESKAYAALDPQASYAPAADHPALDPQAWFTGSGSDFQARMCQALQSAINGSASTGSTVKKMLSEIDFFLSKPNPA</sequence>
<feature type="chain" id="PRO_5012324587" evidence="1">
    <location>
        <begin position="30"/>
        <end position="437"/>
    </location>
</feature>
<proteinExistence type="predicted"/>
<dbReference type="Pfam" id="PF01547">
    <property type="entry name" value="SBP_bac_1"/>
    <property type="match status" value="1"/>
</dbReference>
<feature type="signal peptide" evidence="1">
    <location>
        <begin position="1"/>
        <end position="29"/>
    </location>
</feature>
<dbReference type="PROSITE" id="PS51257">
    <property type="entry name" value="PROKAR_LIPOPROTEIN"/>
    <property type="match status" value="1"/>
</dbReference>
<dbReference type="OrthoDB" id="4393730at2"/>
<dbReference type="AlphaFoldDB" id="A0A1V4AFU8"/>
<dbReference type="PANTHER" id="PTHR43649">
    <property type="entry name" value="ARABINOSE-BINDING PROTEIN-RELATED"/>
    <property type="match status" value="1"/>
</dbReference>
<gene>
    <name evidence="2" type="ORF">B1H18_02480</name>
</gene>
<dbReference type="PROSITE" id="PS51318">
    <property type="entry name" value="TAT"/>
    <property type="match status" value="1"/>
</dbReference>
<dbReference type="InterPro" id="IPR050490">
    <property type="entry name" value="Bact_solute-bd_prot1"/>
</dbReference>
<reference evidence="2 3" key="1">
    <citation type="submission" date="2017-02" db="EMBL/GenBank/DDBJ databases">
        <title>Draft Genome Sequence of Streptomyces tsukubaensis F601, a Producer of the immunosuppressant tacrolimus FK506.</title>
        <authorList>
            <person name="Zong G."/>
            <person name="Zhong C."/>
            <person name="Fu J."/>
            <person name="Qin R."/>
            <person name="Cao G."/>
        </authorList>
    </citation>
    <scope>NUCLEOTIDE SEQUENCE [LARGE SCALE GENOMIC DNA]</scope>
    <source>
        <strain evidence="2 3">F601</strain>
    </source>
</reference>
<dbReference type="RefSeq" id="WP_077964238.1">
    <property type="nucleotide sequence ID" value="NZ_CP045178.1"/>
</dbReference>
<dbReference type="Proteomes" id="UP000190539">
    <property type="component" value="Unassembled WGS sequence"/>
</dbReference>
<keyword evidence="1" id="KW-0732">Signal</keyword>
<protein>
    <submittedName>
        <fullName evidence="2">ABC transporter substrate-binding protein</fullName>
    </submittedName>
</protein>
<dbReference type="STRING" id="83656.B1H18_02480"/>
<evidence type="ECO:0000313" key="3">
    <source>
        <dbReference type="Proteomes" id="UP000190539"/>
    </source>
</evidence>
<dbReference type="Gene3D" id="3.40.190.10">
    <property type="entry name" value="Periplasmic binding protein-like II"/>
    <property type="match status" value="1"/>
</dbReference>
<dbReference type="EMBL" id="MVFC01000001">
    <property type="protein sequence ID" value="OON82899.1"/>
    <property type="molecule type" value="Genomic_DNA"/>
</dbReference>